<keyword evidence="11" id="KW-1185">Reference proteome</keyword>
<dbReference type="Pfam" id="PF22603">
    <property type="entry name" value="RAE1_2_domI_C"/>
    <property type="match status" value="1"/>
</dbReference>
<feature type="compositionally biased region" description="Polar residues" evidence="8">
    <location>
        <begin position="188"/>
        <end position="197"/>
    </location>
</feature>
<dbReference type="GO" id="GO:0006886">
    <property type="term" value="P:intracellular protein transport"/>
    <property type="evidence" value="ECO:0007669"/>
    <property type="project" value="InterPro"/>
</dbReference>
<comment type="caution">
    <text evidence="10">The sequence shown here is derived from an EMBL/GenBank/DDBJ whole genome shotgun (WGS) entry which is preliminary data.</text>
</comment>
<feature type="compositionally biased region" description="Basic and acidic residues" evidence="8">
    <location>
        <begin position="173"/>
        <end position="184"/>
    </location>
</feature>
<dbReference type="GO" id="GO:0005968">
    <property type="term" value="C:Rab-protein geranylgeranyltransferase complex"/>
    <property type="evidence" value="ECO:0007669"/>
    <property type="project" value="InterPro"/>
</dbReference>
<evidence type="ECO:0000256" key="8">
    <source>
        <dbReference type="SAM" id="MobiDB-lite"/>
    </source>
</evidence>
<dbReference type="Pfam" id="PF24796">
    <property type="entry name" value="WDR55"/>
    <property type="match status" value="1"/>
</dbReference>
<dbReference type="InterPro" id="IPR001680">
    <property type="entry name" value="WD40_rpt"/>
</dbReference>
<keyword evidence="5 7" id="KW-0853">WD repeat</keyword>
<feature type="domain" description="RAE1/2" evidence="9">
    <location>
        <begin position="557"/>
        <end position="688"/>
    </location>
</feature>
<comment type="subcellular location">
    <subcellularLocation>
        <location evidence="1">Cytoplasm</location>
        <location evidence="1">Cytosol</location>
    </subcellularLocation>
</comment>
<feature type="region of interest" description="Disordered" evidence="8">
    <location>
        <begin position="1121"/>
        <end position="1153"/>
    </location>
</feature>
<dbReference type="Gene3D" id="2.130.10.10">
    <property type="entry name" value="YVTN repeat-like/Quinoprotein amine dehydrogenase"/>
    <property type="match status" value="2"/>
</dbReference>
<dbReference type="InterPro" id="IPR001738">
    <property type="entry name" value="Rab_escort"/>
</dbReference>
<dbReference type="GO" id="GO:0007264">
    <property type="term" value="P:small GTPase-mediated signal transduction"/>
    <property type="evidence" value="ECO:0007669"/>
    <property type="project" value="InterPro"/>
</dbReference>
<feature type="region of interest" description="Disordered" evidence="8">
    <location>
        <begin position="709"/>
        <end position="799"/>
    </location>
</feature>
<dbReference type="Proteomes" id="UP001239994">
    <property type="component" value="Unassembled WGS sequence"/>
</dbReference>
<dbReference type="PANTHER" id="PTHR11787">
    <property type="entry name" value="RAB GDP-DISSOCIATION INHIBITOR"/>
    <property type="match status" value="1"/>
</dbReference>
<dbReference type="SUPFAM" id="SSF50978">
    <property type="entry name" value="WD40 repeat-like"/>
    <property type="match status" value="1"/>
</dbReference>
<feature type="compositionally biased region" description="Acidic residues" evidence="8">
    <location>
        <begin position="1136"/>
        <end position="1153"/>
    </location>
</feature>
<dbReference type="InterPro" id="IPR015943">
    <property type="entry name" value="WD40/YVTN_repeat-like_dom_sf"/>
</dbReference>
<dbReference type="SUPFAM" id="SSF54373">
    <property type="entry name" value="FAD-linked reductases, C-terminal domain"/>
    <property type="match status" value="1"/>
</dbReference>
<dbReference type="Gene3D" id="3.50.50.60">
    <property type="entry name" value="FAD/NAD(P)-binding domain"/>
    <property type="match status" value="2"/>
</dbReference>
<feature type="repeat" description="WD" evidence="7">
    <location>
        <begin position="1064"/>
        <end position="1091"/>
    </location>
</feature>
<feature type="region of interest" description="Disordered" evidence="8">
    <location>
        <begin position="122"/>
        <end position="213"/>
    </location>
</feature>
<sequence length="1153" mass="127405">MAADNLPSEFDVVILGTGLTESVLAAACSRVGQKVLHLDRRNYYAGNWASFTFNSLLSWIQEYKVFHSFLLCKHNVQAQQEMPSTESDQAWVGKIEEGEDMLPLSSVDSSIINLEVFSYASEESEDEEVVTPSVANSFPKDSEAANEEPSGSSVEPQHSDSPGDRTQGAAEPPKQETEPSEACKNRQMPETQQSNQSEESDKQEQPITRPAEAPIELNKRITYAKLLKEGRRFNIDLVSKLLYSRGSLVDLLIKSNVSRYAEFKNVNRILICRDGRVKQVPCSRADVFGSKQLNVVEKRMLMKFLTFCLDFEQHPEEFQGFSEKPFWEFLKSQKLTENLQHFVLHSISMADQEILTEEGLKATQHFLQCLGRYGNTPFLFPLYGLGEIPQCFCRMCAVFGGIYCLRHSVQCLVVDKESGKACLLALRSSTAAACLSGVAAKWSSGLNVAYEKLMKTTMTNRHGSPALPPLLLAYQCQKVQEVLCDMGPRRFSRQAAQSKRLDKNQALPAGTAHMCREGPGCKAVIDTHGQRISCNHFVVEDSYIREEQRTKTSHRQISRAVVITDRSVLSYESDQQISLVTVPPLEFSSPAVRAVELSSSSMTCMPGTYLVHLTCPASGSAREDLAPVISNLFHVPNSSGEEPMQGSEETEKPLALWVMYFNMRDTSGLDSSCYSLPSNVHVCTGPDASLGCDYSIKLAESMFNQLLPDEEFCPPAPNPEDIIYDGDGAPGEGASFEETNHAERSGPEGEGQPQENGQPSSESSEPAESTDSVAPETNTESKEEIEDEPQPPKIRETPEDIKQEAIVNTLAFHPKEDILAAGDIDGDIYLYSYSCTEGENKELWSSGHHLKSCRKVAFSSDGGKLFSVSKDKAVHIMDVEAGKLERRIPKAHSKPINALLLVDENVLATGDDEGTLKVWDMRKGNAFMSLKHHEDYISDMAVDLAKRTLLTSSGDGTMGVFNLKRRRFELLSEFQSGDLTSVSIMKRGRKVVCGSSNGTIYIFNWNGFGATSDRFTLQAESVDCIVPMTDSLLCAASMDGVIRVISILPNRVVGSVGQHTGEPIEEIARSQDGRFLASSAHDQLIKFWDISCLPNTRVSDYRRRKKKDGRLKALSSKAFGTRGDFFSGLLDSNEANGEEEESDEEGDSDSGSD</sequence>
<keyword evidence="4" id="KW-0963">Cytoplasm</keyword>
<dbReference type="GO" id="GO:0005092">
    <property type="term" value="F:GDP-dissociation inhibitor activity"/>
    <property type="evidence" value="ECO:0007669"/>
    <property type="project" value="InterPro"/>
</dbReference>
<dbReference type="FunFam" id="3.50.50.60:FF:000108">
    <property type="entry name" value="Rab proteins geranylgeranyltransferase component A"/>
    <property type="match status" value="1"/>
</dbReference>
<proteinExistence type="inferred from homology"/>
<feature type="compositionally biased region" description="Low complexity" evidence="8">
    <location>
        <begin position="750"/>
        <end position="769"/>
    </location>
</feature>
<dbReference type="SMART" id="SM00320">
    <property type="entry name" value="WD40"/>
    <property type="match status" value="7"/>
</dbReference>
<dbReference type="PROSITE" id="PS00678">
    <property type="entry name" value="WD_REPEATS_1"/>
    <property type="match status" value="1"/>
</dbReference>
<dbReference type="PRINTS" id="PR00893">
    <property type="entry name" value="RABESCORT"/>
</dbReference>
<dbReference type="GO" id="GO:0005829">
    <property type="term" value="C:cytosol"/>
    <property type="evidence" value="ECO:0007669"/>
    <property type="project" value="UniProtKB-SubCell"/>
</dbReference>
<dbReference type="AlphaFoldDB" id="A0AAD8YYE8"/>
<evidence type="ECO:0000256" key="7">
    <source>
        <dbReference type="PROSITE-ProRule" id="PRU00221"/>
    </source>
</evidence>
<feature type="repeat" description="WD" evidence="7">
    <location>
        <begin position="889"/>
        <end position="929"/>
    </location>
</feature>
<dbReference type="InterPro" id="IPR018203">
    <property type="entry name" value="GDP_dissociation_inhibitor"/>
</dbReference>
<dbReference type="Pfam" id="PF00996">
    <property type="entry name" value="GDI"/>
    <property type="match status" value="2"/>
</dbReference>
<evidence type="ECO:0000256" key="1">
    <source>
        <dbReference type="ARBA" id="ARBA00004514"/>
    </source>
</evidence>
<dbReference type="PANTHER" id="PTHR11787:SF4">
    <property type="entry name" value="CHM, RAB ESCORT PROTEIN 1"/>
    <property type="match status" value="1"/>
</dbReference>
<dbReference type="InterPro" id="IPR036322">
    <property type="entry name" value="WD40_repeat_dom_sf"/>
</dbReference>
<accession>A0AAD8YYE8</accession>
<evidence type="ECO:0000313" key="11">
    <source>
        <dbReference type="Proteomes" id="UP001239994"/>
    </source>
</evidence>
<protein>
    <recommendedName>
        <fullName evidence="9">RAE1/2 domain-containing protein</fullName>
    </recommendedName>
</protein>
<evidence type="ECO:0000256" key="3">
    <source>
        <dbReference type="ARBA" id="ARBA00022468"/>
    </source>
</evidence>
<reference evidence="10" key="1">
    <citation type="submission" date="2023-03" db="EMBL/GenBank/DDBJ databases">
        <title>Electrophorus voltai genome.</title>
        <authorList>
            <person name="Bian C."/>
        </authorList>
    </citation>
    <scope>NUCLEOTIDE SEQUENCE</scope>
    <source>
        <strain evidence="10">CB-2022</strain>
        <tissue evidence="10">Muscle</tissue>
    </source>
</reference>
<dbReference type="GO" id="GO:0005634">
    <property type="term" value="C:nucleus"/>
    <property type="evidence" value="ECO:0007669"/>
    <property type="project" value="TreeGrafter"/>
</dbReference>
<evidence type="ECO:0000313" key="10">
    <source>
        <dbReference type="EMBL" id="KAK1787985.1"/>
    </source>
</evidence>
<dbReference type="EMBL" id="JAROKS010000023">
    <property type="protein sequence ID" value="KAK1787985.1"/>
    <property type="molecule type" value="Genomic_DNA"/>
</dbReference>
<name>A0AAD8YYE8_9TELE</name>
<evidence type="ECO:0000256" key="4">
    <source>
        <dbReference type="ARBA" id="ARBA00022490"/>
    </source>
</evidence>
<comment type="similarity">
    <text evidence="2">Belongs to the Rab GDI family.</text>
</comment>
<dbReference type="InterPro" id="IPR019775">
    <property type="entry name" value="WD40_repeat_CS"/>
</dbReference>
<evidence type="ECO:0000259" key="9">
    <source>
        <dbReference type="Pfam" id="PF22603"/>
    </source>
</evidence>
<evidence type="ECO:0000256" key="5">
    <source>
        <dbReference type="ARBA" id="ARBA00022574"/>
    </source>
</evidence>
<dbReference type="InterPro" id="IPR054420">
    <property type="entry name" value="RAE1_2_domI_C"/>
</dbReference>
<keyword evidence="6" id="KW-0677">Repeat</keyword>
<dbReference type="PRINTS" id="PR00891">
    <property type="entry name" value="RABGDIREP"/>
</dbReference>
<dbReference type="CDD" id="cd00200">
    <property type="entry name" value="WD40"/>
    <property type="match status" value="1"/>
</dbReference>
<dbReference type="GO" id="GO:0016192">
    <property type="term" value="P:vesicle-mediated transport"/>
    <property type="evidence" value="ECO:0007669"/>
    <property type="project" value="TreeGrafter"/>
</dbReference>
<organism evidence="10 11">
    <name type="scientific">Electrophorus voltai</name>
    <dbReference type="NCBI Taxonomy" id="2609070"/>
    <lineage>
        <taxon>Eukaryota</taxon>
        <taxon>Metazoa</taxon>
        <taxon>Chordata</taxon>
        <taxon>Craniata</taxon>
        <taxon>Vertebrata</taxon>
        <taxon>Euteleostomi</taxon>
        <taxon>Actinopterygii</taxon>
        <taxon>Neopterygii</taxon>
        <taxon>Teleostei</taxon>
        <taxon>Ostariophysi</taxon>
        <taxon>Gymnotiformes</taxon>
        <taxon>Gymnotoidei</taxon>
        <taxon>Gymnotidae</taxon>
        <taxon>Electrophorus</taxon>
    </lineage>
</organism>
<dbReference type="InterPro" id="IPR036188">
    <property type="entry name" value="FAD/NAD-bd_sf"/>
</dbReference>
<dbReference type="GO" id="GO:0005096">
    <property type="term" value="F:GTPase activator activity"/>
    <property type="evidence" value="ECO:0007669"/>
    <property type="project" value="UniProtKB-KW"/>
</dbReference>
<keyword evidence="3" id="KW-0343">GTPase activation</keyword>
<dbReference type="Gene3D" id="3.30.519.10">
    <property type="entry name" value="Guanine Nucleotide Dissociation Inhibitor, domain 2"/>
    <property type="match status" value="2"/>
</dbReference>
<feature type="compositionally biased region" description="Basic and acidic residues" evidence="8">
    <location>
        <begin position="738"/>
        <end position="747"/>
    </location>
</feature>
<dbReference type="SUPFAM" id="SSF51905">
    <property type="entry name" value="FAD/NAD(P)-binding domain"/>
    <property type="match status" value="1"/>
</dbReference>
<evidence type="ECO:0000256" key="6">
    <source>
        <dbReference type="ARBA" id="ARBA00022737"/>
    </source>
</evidence>
<evidence type="ECO:0000256" key="2">
    <source>
        <dbReference type="ARBA" id="ARBA00005593"/>
    </source>
</evidence>
<gene>
    <name evidence="10" type="ORF">P4O66_016460</name>
</gene>
<dbReference type="PROSITE" id="PS50082">
    <property type="entry name" value="WD_REPEATS_2"/>
    <property type="match status" value="2"/>
</dbReference>